<comment type="caution">
    <text evidence="1">The sequence shown here is derived from an EMBL/GenBank/DDBJ whole genome shotgun (WGS) entry which is preliminary data.</text>
</comment>
<reference evidence="1 2" key="1">
    <citation type="submission" date="2015-09" db="EMBL/GenBank/DDBJ databases">
        <title>Genome announcement of multiple Pseudomonas syringae strains.</title>
        <authorList>
            <person name="Thakur S."/>
            <person name="Wang P.W."/>
            <person name="Gong Y."/>
            <person name="Weir B.S."/>
            <person name="Guttman D.S."/>
        </authorList>
    </citation>
    <scope>NUCLEOTIDE SEQUENCE [LARGE SCALE GENOMIC DNA]</scope>
    <source>
        <strain evidence="1 2">ICMP3956</strain>
    </source>
</reference>
<dbReference type="AlphaFoldDB" id="A0A0Q0DJQ6"/>
<organism evidence="1 2">
    <name type="scientific">Pseudomonas syringae pv. primulae</name>
    <dbReference type="NCBI Taxonomy" id="251707"/>
    <lineage>
        <taxon>Bacteria</taxon>
        <taxon>Pseudomonadati</taxon>
        <taxon>Pseudomonadota</taxon>
        <taxon>Gammaproteobacteria</taxon>
        <taxon>Pseudomonadales</taxon>
        <taxon>Pseudomonadaceae</taxon>
        <taxon>Pseudomonas</taxon>
    </lineage>
</organism>
<evidence type="ECO:0000313" key="1">
    <source>
        <dbReference type="EMBL" id="KPY39709.1"/>
    </source>
</evidence>
<name>A0A0Q0DJQ6_9PSED</name>
<protein>
    <submittedName>
        <fullName evidence="1">NADH dehydrogenase I subunit F</fullName>
    </submittedName>
</protein>
<accession>A0A0Q0DJQ6</accession>
<sequence length="151" mass="16996">MHCQQIAGRIVVVSLCVVNDLIRVGRQVLHAGQRWAVAGIGLDFDPCRFDQLIQRVVPVVPDRLNETTDKRPHPLRRVCNFENIANRVVNVLKVLQRTAIGRGGQQLVQTARLRVIDIATGHAVARCFLLDLIERVVLDVTDERLQGIRLL</sequence>
<gene>
    <name evidence="1" type="ORF">ALO52_200285</name>
</gene>
<evidence type="ECO:0000313" key="2">
    <source>
        <dbReference type="Proteomes" id="UP000050562"/>
    </source>
</evidence>
<dbReference type="Proteomes" id="UP000050562">
    <property type="component" value="Unassembled WGS sequence"/>
</dbReference>
<dbReference type="EMBL" id="LJRC01000052">
    <property type="protein sequence ID" value="KPY39709.1"/>
    <property type="molecule type" value="Genomic_DNA"/>
</dbReference>
<proteinExistence type="predicted"/>